<protein>
    <submittedName>
        <fullName evidence="2">TIGR03084 family protein</fullName>
    </submittedName>
</protein>
<dbReference type="InterPro" id="IPR024344">
    <property type="entry name" value="MDMPI_metal-binding"/>
</dbReference>
<organism evidence="2 3">
    <name type="scientific">Rhodopila globiformis</name>
    <name type="common">Rhodopseudomonas globiformis</name>
    <dbReference type="NCBI Taxonomy" id="1071"/>
    <lineage>
        <taxon>Bacteria</taxon>
        <taxon>Pseudomonadati</taxon>
        <taxon>Pseudomonadota</taxon>
        <taxon>Alphaproteobacteria</taxon>
        <taxon>Acetobacterales</taxon>
        <taxon>Acetobacteraceae</taxon>
        <taxon>Rhodopila</taxon>
    </lineage>
</organism>
<comment type="caution">
    <text evidence="2">The sequence shown here is derived from an EMBL/GenBank/DDBJ whole genome shotgun (WGS) entry which is preliminary data.</text>
</comment>
<dbReference type="NCBIfam" id="TIGR03084">
    <property type="entry name" value="TIGR03084 family metal-binding protein"/>
    <property type="match status" value="1"/>
</dbReference>
<dbReference type="OrthoDB" id="113180at2"/>
<dbReference type="GO" id="GO:0046872">
    <property type="term" value="F:metal ion binding"/>
    <property type="evidence" value="ECO:0007669"/>
    <property type="project" value="InterPro"/>
</dbReference>
<evidence type="ECO:0000259" key="1">
    <source>
        <dbReference type="Pfam" id="PF11716"/>
    </source>
</evidence>
<proteinExistence type="predicted"/>
<dbReference type="NCBIfam" id="TIGR03083">
    <property type="entry name" value="maleylpyruvate isomerase family mycothiol-dependent enzyme"/>
    <property type="match status" value="1"/>
</dbReference>
<accession>A0A2S6NF35</accession>
<reference evidence="2 3" key="1">
    <citation type="journal article" date="2018" name="Arch. Microbiol.">
        <title>New insights into the metabolic potential of the phototrophic purple bacterium Rhodopila globiformis DSM 161(T) from its draft genome sequence and evidence for a vanadium-dependent nitrogenase.</title>
        <authorList>
            <person name="Imhoff J.F."/>
            <person name="Rahn T."/>
            <person name="Kunzel S."/>
            <person name="Neulinger S.C."/>
        </authorList>
    </citation>
    <scope>NUCLEOTIDE SEQUENCE [LARGE SCALE GENOMIC DNA]</scope>
    <source>
        <strain evidence="2 3">DSM 161</strain>
    </source>
</reference>
<dbReference type="InterPro" id="IPR017517">
    <property type="entry name" value="Maleyloyr_isom"/>
</dbReference>
<evidence type="ECO:0000313" key="2">
    <source>
        <dbReference type="EMBL" id="PPQ33200.1"/>
    </source>
</evidence>
<dbReference type="AlphaFoldDB" id="A0A2S6NF35"/>
<sequence length="266" mass="29876">MPQIADFRAEADELRTLLATLHEDDWDRTTQFKAWTINDVVQHLHASDLIGAAAAAGRESFAEARREIEALRNRGMSRLEETRYRLGHLKGLRLLKTWRTQVISLCDTLATLPPDTRLPWWGPDMGVRMFATARQMETWAHGQEIFDLMGIGPQPTDRLRNIAELGVRTFGWTFANRGLPKPEPMPYVRLTAPSGDLWEWNAPSAGNKVEGMAVDFCQVVTQARNVADTELSVVGEPARAWMRIAQCFAGPPEDPPAPGTRFRVTS</sequence>
<keyword evidence="3" id="KW-1185">Reference proteome</keyword>
<dbReference type="InterPro" id="IPR017518">
    <property type="entry name" value="CHP03084"/>
</dbReference>
<name>A0A2S6NF35_RHOGL</name>
<dbReference type="SUPFAM" id="SSF109854">
    <property type="entry name" value="DinB/YfiT-like putative metalloenzymes"/>
    <property type="match status" value="1"/>
</dbReference>
<dbReference type="Gene3D" id="1.20.120.450">
    <property type="entry name" value="dinb family like domain"/>
    <property type="match status" value="1"/>
</dbReference>
<dbReference type="EMBL" id="NHRY01000152">
    <property type="protein sequence ID" value="PPQ33200.1"/>
    <property type="molecule type" value="Genomic_DNA"/>
</dbReference>
<dbReference type="Proteomes" id="UP000239724">
    <property type="component" value="Unassembled WGS sequence"/>
</dbReference>
<dbReference type="InterPro" id="IPR034660">
    <property type="entry name" value="DinB/YfiT-like"/>
</dbReference>
<evidence type="ECO:0000313" key="3">
    <source>
        <dbReference type="Proteomes" id="UP000239724"/>
    </source>
</evidence>
<dbReference type="Pfam" id="PF11716">
    <property type="entry name" value="MDMPI_N"/>
    <property type="match status" value="1"/>
</dbReference>
<gene>
    <name evidence="2" type="ORF">CCS01_14790</name>
</gene>
<feature type="domain" description="Mycothiol-dependent maleylpyruvate isomerase metal-binding" evidence="1">
    <location>
        <begin position="7"/>
        <end position="145"/>
    </location>
</feature>